<accession>A0A0M2HH59</accession>
<evidence type="ECO:0000256" key="6">
    <source>
        <dbReference type="ARBA" id="ARBA00022741"/>
    </source>
</evidence>
<dbReference type="GO" id="GO:0005886">
    <property type="term" value="C:plasma membrane"/>
    <property type="evidence" value="ECO:0007669"/>
    <property type="project" value="TreeGrafter"/>
</dbReference>
<keyword evidence="11" id="KW-0594">Phospholipid biosynthesis</keyword>
<dbReference type="NCBIfam" id="NF008882">
    <property type="entry name" value="PRK11914.1"/>
    <property type="match status" value="1"/>
</dbReference>
<comment type="caution">
    <text evidence="14">The sequence shown here is derived from an EMBL/GenBank/DDBJ whole genome shotgun (WGS) entry which is preliminary data.</text>
</comment>
<dbReference type="OrthoDB" id="142078at2"/>
<dbReference type="EMBL" id="JYJA01000028">
    <property type="protein sequence ID" value="KJL44085.1"/>
    <property type="molecule type" value="Genomic_DNA"/>
</dbReference>
<feature type="domain" description="DAGKc" evidence="13">
    <location>
        <begin position="1"/>
        <end position="129"/>
    </location>
</feature>
<dbReference type="InterPro" id="IPR005218">
    <property type="entry name" value="Diacylglycerol/lipid_kinase"/>
</dbReference>
<evidence type="ECO:0000256" key="4">
    <source>
        <dbReference type="ARBA" id="ARBA00022679"/>
    </source>
</evidence>
<keyword evidence="9" id="KW-0460">Magnesium</keyword>
<evidence type="ECO:0000256" key="7">
    <source>
        <dbReference type="ARBA" id="ARBA00022777"/>
    </source>
</evidence>
<dbReference type="NCBIfam" id="TIGR00147">
    <property type="entry name" value="YegS/Rv2252/BmrU family lipid kinase"/>
    <property type="match status" value="1"/>
</dbReference>
<keyword evidence="5" id="KW-0479">Metal-binding</keyword>
<evidence type="ECO:0000256" key="5">
    <source>
        <dbReference type="ARBA" id="ARBA00022723"/>
    </source>
</evidence>
<evidence type="ECO:0000256" key="2">
    <source>
        <dbReference type="ARBA" id="ARBA00005983"/>
    </source>
</evidence>
<comment type="cofactor">
    <cofactor evidence="1">
        <name>Mg(2+)</name>
        <dbReference type="ChEBI" id="CHEBI:18420"/>
    </cofactor>
</comment>
<evidence type="ECO:0000256" key="10">
    <source>
        <dbReference type="ARBA" id="ARBA00023098"/>
    </source>
</evidence>
<evidence type="ECO:0000256" key="1">
    <source>
        <dbReference type="ARBA" id="ARBA00001946"/>
    </source>
</evidence>
<dbReference type="InterPro" id="IPR017438">
    <property type="entry name" value="ATP-NAD_kinase_N"/>
</dbReference>
<dbReference type="GO" id="GO:0046872">
    <property type="term" value="F:metal ion binding"/>
    <property type="evidence" value="ECO:0007669"/>
    <property type="project" value="UniProtKB-KW"/>
</dbReference>
<dbReference type="AlphaFoldDB" id="A0A0M2HH59"/>
<protein>
    <submittedName>
        <fullName evidence="14">Diacylglycerol kinase</fullName>
        <ecNumber evidence="14">2.7.1.107</ecNumber>
    </submittedName>
</protein>
<proteinExistence type="inferred from homology"/>
<keyword evidence="6" id="KW-0547">Nucleotide-binding</keyword>
<dbReference type="PATRIC" id="fig|69370.6.peg.1079"/>
<dbReference type="Gene3D" id="2.60.200.40">
    <property type="match status" value="1"/>
</dbReference>
<evidence type="ECO:0000256" key="12">
    <source>
        <dbReference type="ARBA" id="ARBA00023264"/>
    </source>
</evidence>
<dbReference type="PANTHER" id="PTHR12358:SF106">
    <property type="entry name" value="LIPID KINASE YEGS"/>
    <property type="match status" value="1"/>
</dbReference>
<organism evidence="14 15">
    <name type="scientific">Microbacterium trichothecenolyticum</name>
    <name type="common">Aureobacterium trichothecenolyticum</name>
    <dbReference type="NCBI Taxonomy" id="69370"/>
    <lineage>
        <taxon>Bacteria</taxon>
        <taxon>Bacillati</taxon>
        <taxon>Actinomycetota</taxon>
        <taxon>Actinomycetes</taxon>
        <taxon>Micrococcales</taxon>
        <taxon>Microbacteriaceae</taxon>
        <taxon>Microbacterium</taxon>
    </lineage>
</organism>
<keyword evidence="4 14" id="KW-0808">Transferase</keyword>
<evidence type="ECO:0000313" key="15">
    <source>
        <dbReference type="Proteomes" id="UP000034098"/>
    </source>
</evidence>
<keyword evidence="7 14" id="KW-0418">Kinase</keyword>
<gene>
    <name evidence="14" type="primary">dagK_1</name>
    <name evidence="14" type="ORF">RS82_01045</name>
</gene>
<sequence length="301" mass="30806">MRVALLVNPAARAGAHTGAATHAAERLRAHGVQTSILSGGSAAESSALLRTAIEVGVDAVVVAGGDGTVNLAIQEVAGTGVPLGIVPSGTGNDFAATLGLRELDVTAAADAIAGGVTRAIDLARVTRADGSTRYFGSVLASGFDSKVNDRANAMRWPRGGSRYNIAILVEFLTLAGIPYEVELELADGTREHVVGDLVMATVGNGRTYGGGIPICPDADPADGLLDLVLVRPAGRLRLLRLLPRVYRGTHAGVPEVAMRRVRSVRLSSPGVTAYADGDPIGALPLRVDVVPGALTIFTPAG</sequence>
<dbReference type="Pfam" id="PF00781">
    <property type="entry name" value="DAGK_cat"/>
    <property type="match status" value="1"/>
</dbReference>
<evidence type="ECO:0000256" key="9">
    <source>
        <dbReference type="ARBA" id="ARBA00022842"/>
    </source>
</evidence>
<dbReference type="InterPro" id="IPR050187">
    <property type="entry name" value="Lipid_Phosphate_FormReg"/>
</dbReference>
<keyword evidence="8" id="KW-0067">ATP-binding</keyword>
<evidence type="ECO:0000256" key="11">
    <source>
        <dbReference type="ARBA" id="ARBA00023209"/>
    </source>
</evidence>
<evidence type="ECO:0000256" key="8">
    <source>
        <dbReference type="ARBA" id="ARBA00022840"/>
    </source>
</evidence>
<dbReference type="RefSeq" id="WP_045297434.1">
    <property type="nucleotide sequence ID" value="NZ_JYJA01000028.1"/>
</dbReference>
<dbReference type="GO" id="GO:0005524">
    <property type="term" value="F:ATP binding"/>
    <property type="evidence" value="ECO:0007669"/>
    <property type="project" value="UniProtKB-KW"/>
</dbReference>
<dbReference type="SMART" id="SM00046">
    <property type="entry name" value="DAGKc"/>
    <property type="match status" value="1"/>
</dbReference>
<evidence type="ECO:0000313" key="14">
    <source>
        <dbReference type="EMBL" id="KJL44085.1"/>
    </source>
</evidence>
<dbReference type="Pfam" id="PF19279">
    <property type="entry name" value="YegS_C"/>
    <property type="match status" value="1"/>
</dbReference>
<dbReference type="PANTHER" id="PTHR12358">
    <property type="entry name" value="SPHINGOSINE KINASE"/>
    <property type="match status" value="1"/>
</dbReference>
<dbReference type="PROSITE" id="PS50146">
    <property type="entry name" value="DAGK"/>
    <property type="match status" value="1"/>
</dbReference>
<dbReference type="InterPro" id="IPR045540">
    <property type="entry name" value="YegS/DAGK_C"/>
</dbReference>
<dbReference type="GO" id="GO:0004143">
    <property type="term" value="F:ATP-dependent diacylglycerol kinase activity"/>
    <property type="evidence" value="ECO:0007669"/>
    <property type="project" value="UniProtKB-EC"/>
</dbReference>
<keyword evidence="3" id="KW-0444">Lipid biosynthesis</keyword>
<evidence type="ECO:0000259" key="13">
    <source>
        <dbReference type="PROSITE" id="PS50146"/>
    </source>
</evidence>
<keyword evidence="15" id="KW-1185">Reference proteome</keyword>
<keyword evidence="10" id="KW-0443">Lipid metabolism</keyword>
<dbReference type="EC" id="2.7.1.107" evidence="14"/>
<comment type="similarity">
    <text evidence="2">Belongs to the diacylglycerol/lipid kinase family.</text>
</comment>
<dbReference type="InterPro" id="IPR016064">
    <property type="entry name" value="NAD/diacylglycerol_kinase_sf"/>
</dbReference>
<evidence type="ECO:0000256" key="3">
    <source>
        <dbReference type="ARBA" id="ARBA00022516"/>
    </source>
</evidence>
<dbReference type="Gene3D" id="3.40.50.10330">
    <property type="entry name" value="Probable inorganic polyphosphate/atp-NAD kinase, domain 1"/>
    <property type="match status" value="1"/>
</dbReference>
<dbReference type="GO" id="GO:0008654">
    <property type="term" value="P:phospholipid biosynthetic process"/>
    <property type="evidence" value="ECO:0007669"/>
    <property type="project" value="UniProtKB-KW"/>
</dbReference>
<reference evidence="14 15" key="1">
    <citation type="submission" date="2015-02" db="EMBL/GenBank/DDBJ databases">
        <title>Draft genome sequences of ten Microbacterium spp. with emphasis on heavy metal contaminated environments.</title>
        <authorList>
            <person name="Corretto E."/>
        </authorList>
    </citation>
    <scope>NUCLEOTIDE SEQUENCE [LARGE SCALE GENOMIC DNA]</scope>
    <source>
        <strain evidence="14 15">DSM 8608</strain>
    </source>
</reference>
<dbReference type="SUPFAM" id="SSF111331">
    <property type="entry name" value="NAD kinase/diacylglycerol kinase-like"/>
    <property type="match status" value="1"/>
</dbReference>
<keyword evidence="12" id="KW-1208">Phospholipid metabolism</keyword>
<dbReference type="InterPro" id="IPR001206">
    <property type="entry name" value="Diacylglycerol_kinase_cat_dom"/>
</dbReference>
<dbReference type="Proteomes" id="UP000034098">
    <property type="component" value="Unassembled WGS sequence"/>
</dbReference>
<name>A0A0M2HH59_MICTR</name>